<evidence type="ECO:0000259" key="3">
    <source>
        <dbReference type="Pfam" id="PF02517"/>
    </source>
</evidence>
<sequence>MSATGPEPLSTPTPSTASASPDRPGWPEIAVGLVGLVVTTAGLFFFGSNGPLDLDPVAFGLVVAAWSGIAGLVGFGAAFAVRRRPLEAFGVRRTTWRWMLVGAAAGLFALGAKTAVNAAIMSFTDFADTNPQGMYFDAAGGGALPLALTFLFLAVLTPIGEEFLFRGVVTNALLRYGPLVGVLGSSAVFALFHGFNFILPSAFIVGVVAAEVMRRSGSIWPAVAVHTVNNTALPLLVLLTQGASGA</sequence>
<dbReference type="PANTHER" id="PTHR36435:SF1">
    <property type="entry name" value="CAAX AMINO TERMINAL PROTEASE FAMILY PROTEIN"/>
    <property type="match status" value="1"/>
</dbReference>
<proteinExistence type="predicted"/>
<organism evidence="4 5">
    <name type="scientific">Nocardiopsis suaedae</name>
    <dbReference type="NCBI Taxonomy" id="3018444"/>
    <lineage>
        <taxon>Bacteria</taxon>
        <taxon>Bacillati</taxon>
        <taxon>Actinomycetota</taxon>
        <taxon>Actinomycetes</taxon>
        <taxon>Streptosporangiales</taxon>
        <taxon>Nocardiopsidaceae</taxon>
        <taxon>Nocardiopsis</taxon>
    </lineage>
</organism>
<evidence type="ECO:0000256" key="1">
    <source>
        <dbReference type="SAM" id="MobiDB-lite"/>
    </source>
</evidence>
<keyword evidence="2" id="KW-1133">Transmembrane helix</keyword>
<keyword evidence="5" id="KW-1185">Reference proteome</keyword>
<feature type="transmembrane region" description="Helical" evidence="2">
    <location>
        <begin position="135"/>
        <end position="156"/>
    </location>
</feature>
<feature type="domain" description="CAAX prenyl protease 2/Lysostaphin resistance protein A-like" evidence="3">
    <location>
        <begin position="146"/>
        <end position="231"/>
    </location>
</feature>
<evidence type="ECO:0000256" key="2">
    <source>
        <dbReference type="SAM" id="Phobius"/>
    </source>
</evidence>
<feature type="transmembrane region" description="Helical" evidence="2">
    <location>
        <begin position="29"/>
        <end position="46"/>
    </location>
</feature>
<dbReference type="InterPro" id="IPR003675">
    <property type="entry name" value="Rce1/LyrA-like_dom"/>
</dbReference>
<feature type="transmembrane region" description="Helical" evidence="2">
    <location>
        <begin position="100"/>
        <end position="123"/>
    </location>
</feature>
<dbReference type="RefSeq" id="WP_270680909.1">
    <property type="nucleotide sequence ID" value="NZ_JAQFWP010000079.1"/>
</dbReference>
<evidence type="ECO:0000313" key="4">
    <source>
        <dbReference type="EMBL" id="MDA2808311.1"/>
    </source>
</evidence>
<feature type="region of interest" description="Disordered" evidence="1">
    <location>
        <begin position="1"/>
        <end position="23"/>
    </location>
</feature>
<name>A0ABT4TV78_9ACTN</name>
<keyword evidence="2" id="KW-0472">Membrane</keyword>
<accession>A0ABT4TV78</accession>
<dbReference type="InterPro" id="IPR052710">
    <property type="entry name" value="CAAX_protease"/>
</dbReference>
<keyword evidence="2" id="KW-0812">Transmembrane</keyword>
<dbReference type="Proteomes" id="UP001165685">
    <property type="component" value="Unassembled WGS sequence"/>
</dbReference>
<dbReference type="EMBL" id="JAQFWP010000079">
    <property type="protein sequence ID" value="MDA2808311.1"/>
    <property type="molecule type" value="Genomic_DNA"/>
</dbReference>
<evidence type="ECO:0000313" key="5">
    <source>
        <dbReference type="Proteomes" id="UP001165685"/>
    </source>
</evidence>
<gene>
    <name evidence="4" type="ORF">O4U47_27630</name>
</gene>
<reference evidence="4" key="1">
    <citation type="submission" date="2023-01" db="EMBL/GenBank/DDBJ databases">
        <title>Draft genome sequence of Nocardiopsis sp. LSu2-4 isolated from halophytes.</title>
        <authorList>
            <person name="Duangmal K."/>
            <person name="Chantavorakit T."/>
        </authorList>
    </citation>
    <scope>NUCLEOTIDE SEQUENCE</scope>
    <source>
        <strain evidence="4">LSu2-4</strain>
    </source>
</reference>
<dbReference type="PANTHER" id="PTHR36435">
    <property type="entry name" value="SLR1288 PROTEIN"/>
    <property type="match status" value="1"/>
</dbReference>
<comment type="caution">
    <text evidence="4">The sequence shown here is derived from an EMBL/GenBank/DDBJ whole genome shotgun (WGS) entry which is preliminary data.</text>
</comment>
<feature type="compositionally biased region" description="Low complexity" evidence="1">
    <location>
        <begin position="10"/>
        <end position="21"/>
    </location>
</feature>
<feature type="transmembrane region" description="Helical" evidence="2">
    <location>
        <begin position="58"/>
        <end position="80"/>
    </location>
</feature>
<protein>
    <submittedName>
        <fullName evidence="4">Type II CAAX endopeptidase family protein</fullName>
    </submittedName>
</protein>
<dbReference type="Pfam" id="PF02517">
    <property type="entry name" value="Rce1-like"/>
    <property type="match status" value="1"/>
</dbReference>